<dbReference type="Gene3D" id="3.40.50.920">
    <property type="match status" value="1"/>
</dbReference>
<keyword evidence="1" id="KW-0560">Oxidoreductase</keyword>
<dbReference type="CDD" id="cd07034">
    <property type="entry name" value="TPP_PYR_PFOR_IOR-alpha_like"/>
    <property type="match status" value="1"/>
</dbReference>
<feature type="domain" description="Pyruvate flavodoxin/ferredoxin oxidoreductase pyrimidine binding" evidence="2">
    <location>
        <begin position="14"/>
        <end position="233"/>
    </location>
</feature>
<name>A0A933GM57_UNCTE</name>
<dbReference type="EMBL" id="JACQWF010000218">
    <property type="protein sequence ID" value="MBI4595675.1"/>
    <property type="molecule type" value="Genomic_DNA"/>
</dbReference>
<comment type="caution">
    <text evidence="4">The sequence shown here is derived from an EMBL/GenBank/DDBJ whole genome shotgun (WGS) entry which is preliminary data.</text>
</comment>
<dbReference type="InterPro" id="IPR009014">
    <property type="entry name" value="Transketo_C/PFOR_II"/>
</dbReference>
<dbReference type="Pfam" id="PF17147">
    <property type="entry name" value="PFOR_II"/>
    <property type="match status" value="1"/>
</dbReference>
<dbReference type="SUPFAM" id="SSF52922">
    <property type="entry name" value="TK C-terminal domain-like"/>
    <property type="match status" value="1"/>
</dbReference>
<dbReference type="PANTHER" id="PTHR32154:SF0">
    <property type="entry name" value="PYRUVATE-FLAVODOXIN OXIDOREDUCTASE-RELATED"/>
    <property type="match status" value="1"/>
</dbReference>
<protein>
    <submittedName>
        <fullName evidence="4">Pyruvate ferredoxin oxidoreductase</fullName>
    </submittedName>
</protein>
<dbReference type="AlphaFoldDB" id="A0A933GM57"/>
<gene>
    <name evidence="4" type="primary">porA</name>
    <name evidence="4" type="ORF">HY730_04760</name>
</gene>
<dbReference type="InterPro" id="IPR029061">
    <property type="entry name" value="THDP-binding"/>
</dbReference>
<dbReference type="FunFam" id="3.40.50.970:FF:000012">
    <property type="entry name" value="Pyruvate:ferredoxin (Flavodoxin) oxidoreductase"/>
    <property type="match status" value="1"/>
</dbReference>
<dbReference type="FunFam" id="3.40.50.920:FF:000010">
    <property type="entry name" value="Pyruvate ferredoxin oxidoreductase, alpha subunit"/>
    <property type="match status" value="1"/>
</dbReference>
<evidence type="ECO:0000259" key="3">
    <source>
        <dbReference type="Pfam" id="PF17147"/>
    </source>
</evidence>
<dbReference type="Proteomes" id="UP000772181">
    <property type="component" value="Unassembled WGS sequence"/>
</dbReference>
<evidence type="ECO:0000256" key="1">
    <source>
        <dbReference type="ARBA" id="ARBA00023002"/>
    </source>
</evidence>
<evidence type="ECO:0000313" key="5">
    <source>
        <dbReference type="Proteomes" id="UP000772181"/>
    </source>
</evidence>
<dbReference type="PANTHER" id="PTHR32154">
    <property type="entry name" value="PYRUVATE-FLAVODOXIN OXIDOREDUCTASE-RELATED"/>
    <property type="match status" value="1"/>
</dbReference>
<organism evidence="4 5">
    <name type="scientific">Tectimicrobiota bacterium</name>
    <dbReference type="NCBI Taxonomy" id="2528274"/>
    <lineage>
        <taxon>Bacteria</taxon>
        <taxon>Pseudomonadati</taxon>
        <taxon>Nitrospinota/Tectimicrobiota group</taxon>
        <taxon>Candidatus Tectimicrobiota</taxon>
    </lineage>
</organism>
<accession>A0A933GM57</accession>
<dbReference type="InterPro" id="IPR033412">
    <property type="entry name" value="PFOR_II"/>
</dbReference>
<dbReference type="GO" id="GO:0006979">
    <property type="term" value="P:response to oxidative stress"/>
    <property type="evidence" value="ECO:0007669"/>
    <property type="project" value="TreeGrafter"/>
</dbReference>
<proteinExistence type="predicted"/>
<keyword evidence="4" id="KW-0670">Pyruvate</keyword>
<evidence type="ECO:0000259" key="2">
    <source>
        <dbReference type="Pfam" id="PF01855"/>
    </source>
</evidence>
<evidence type="ECO:0000313" key="4">
    <source>
        <dbReference type="EMBL" id="MBI4595675.1"/>
    </source>
</evidence>
<sequence length="394" mass="44024">MKKVLMGNHAASYGAMLSKVQVIAAYPITPQTQIVEELSEMCYDGRLEAKFLKVESEHSAMACCIGAAITGCRTFTATSSQGLALMHELLHWAAGARLPVVMVNVNRALAPGWNIWTDQSDALSQRDTGWIQFYCTSNQEILDTIILAYRVSEQALLPAMVVYDAFVSSHTYEIVEIPDPVQVDKLLPPHKPFYFLSQENPATFNSLTSPDYYQEMREDMQMAMDGTAELIEKAALEFKEIFGRFYPSIEPYRIDDAEIILVTSGTASSTSQIVIDQLRTEGIKVGQVRIRIFRPFPGHQLRQLIKNCRKIAVLDRNLSVGVGGIFAHETKAALYGMGNQPTVFGFVTGLGGRDITPEIIEQILRYTERQDKPGEKVIWMGSKQVKMNNSKVKI</sequence>
<dbReference type="Gene3D" id="3.40.50.970">
    <property type="match status" value="1"/>
</dbReference>
<dbReference type="SUPFAM" id="SSF52518">
    <property type="entry name" value="Thiamin diphosphate-binding fold (THDP-binding)"/>
    <property type="match status" value="1"/>
</dbReference>
<dbReference type="Pfam" id="PF01855">
    <property type="entry name" value="POR_N"/>
    <property type="match status" value="1"/>
</dbReference>
<dbReference type="InterPro" id="IPR002880">
    <property type="entry name" value="Pyrv_Fd/Flavodoxin_OxRdtase_N"/>
</dbReference>
<dbReference type="GO" id="GO:0019752">
    <property type="term" value="P:carboxylic acid metabolic process"/>
    <property type="evidence" value="ECO:0007669"/>
    <property type="project" value="UniProtKB-ARBA"/>
</dbReference>
<feature type="domain" description="Pyruvate:ferredoxin oxidoreductase core" evidence="3">
    <location>
        <begin position="257"/>
        <end position="358"/>
    </location>
</feature>
<reference evidence="4" key="1">
    <citation type="submission" date="2020-07" db="EMBL/GenBank/DDBJ databases">
        <title>Huge and variable diversity of episymbiotic CPR bacteria and DPANN archaea in groundwater ecosystems.</title>
        <authorList>
            <person name="He C.Y."/>
            <person name="Keren R."/>
            <person name="Whittaker M."/>
            <person name="Farag I.F."/>
            <person name="Doudna J."/>
            <person name="Cate J.H.D."/>
            <person name="Banfield J.F."/>
        </authorList>
    </citation>
    <scope>NUCLEOTIDE SEQUENCE</scope>
    <source>
        <strain evidence="4">NC_groundwater_1482_Ag_S-0.65um_47_24</strain>
    </source>
</reference>
<dbReference type="InterPro" id="IPR050722">
    <property type="entry name" value="Pyruvate:ferred/Flavod_OxRd"/>
</dbReference>
<dbReference type="GO" id="GO:0016903">
    <property type="term" value="F:oxidoreductase activity, acting on the aldehyde or oxo group of donors"/>
    <property type="evidence" value="ECO:0007669"/>
    <property type="project" value="UniProtKB-ARBA"/>
</dbReference>